<dbReference type="OrthoDB" id="5453446at2"/>
<name>E3I4G8_RHOVT</name>
<dbReference type="Pfam" id="PF13148">
    <property type="entry name" value="DUF3987"/>
    <property type="match status" value="1"/>
</dbReference>
<dbReference type="InterPro" id="IPR025048">
    <property type="entry name" value="DUF3987"/>
</dbReference>
<dbReference type="KEGG" id="rva:Rvan_1214"/>
<evidence type="ECO:0000313" key="2">
    <source>
        <dbReference type="EMBL" id="ADP70483.1"/>
    </source>
</evidence>
<dbReference type="HOGENOM" id="CLU_021302_0_0_5"/>
<dbReference type="RefSeq" id="WP_013418887.1">
    <property type="nucleotide sequence ID" value="NC_014664.1"/>
</dbReference>
<dbReference type="InterPro" id="IPR015330">
    <property type="entry name" value="DNA_primase/pol_bifunc_N"/>
</dbReference>
<keyword evidence="3" id="KW-1185">Reference proteome</keyword>
<organism evidence="2 3">
    <name type="scientific">Rhodomicrobium vannielii (strain ATCC 17100 / DSM 162 / LMG 4299 / NCIMB 10020 / ATH 3.1.1)</name>
    <dbReference type="NCBI Taxonomy" id="648757"/>
    <lineage>
        <taxon>Bacteria</taxon>
        <taxon>Pseudomonadati</taxon>
        <taxon>Pseudomonadota</taxon>
        <taxon>Alphaproteobacteria</taxon>
        <taxon>Hyphomicrobiales</taxon>
        <taxon>Hyphomicrobiaceae</taxon>
        <taxon>Rhodomicrobium</taxon>
    </lineage>
</organism>
<sequence length="782" mass="87962">MIEEVKPLVEAGFSVHLLRPKSKIPANDGWSEAPVYTFDQLRKLYRDGQNVGIRLGKPSKVEGLYLHAIDLDIRVPEAKSEALDRLDELISDGDLKELPCVQSGSGGASRHFYFLTEDAFRSKKLAHSKHKFTGDDGKEHWEWEIELFGTGKQVVLPPSIHPDTGKAYRWVLQPDLKRGIPRISADLIDELVGGDESTGFYENSEPLNLTINEARDYLDAIPDWADDRDSWVRVGMALKHEFADDKALIKEAWELFDEWSRRGYGYNRAKNLAQWRGFTFDREELVTMRSIVAEANDRALYETIEELDDEDEERPPAPPSAKVLMSMFDDLDGPPTPPRDQDADPYAILKREGVPDHVLSIPGVLQEVVDYYNATAIKSQPQFAVQAALAFGSVVLGRHWSTNRKNFTSLYFLNLAPTAGGKEHAKRVIEEFLTEAGLDTLTGPKNYASEAGVFSTLLTKPRHICITDEFGRYLSSARGGAGNANKSEAQSALMEVFGRLDGTWQTNGYSTRGMTKEQADAQNNAKVVRPALTLLGMTTPQSFYDALGQKDILDGFLNRFLIVESPLGRQSSREVDGSSLPKRVVRWARQKAWEIGGDDDDLEGMRAMVEPSFAPEPILVPFSKACMPILAEMEQAVSREMDRLDACGMAELYGRTREIAMRMALIVAVSDGCDVIKPRHVEWARDYVFFYQARMAKLFEGNIGKTDIEKACDAVCEYLETCGDDGAPEHQISRQRRKKFGKLSTRERDEVFALLLRDRRIRVTDRTAKRGSKKPWYALVKS</sequence>
<protein>
    <submittedName>
        <fullName evidence="2">Primase 2</fullName>
    </submittedName>
</protein>
<dbReference type="Proteomes" id="UP000001399">
    <property type="component" value="Chromosome"/>
</dbReference>
<reference evidence="3" key="1">
    <citation type="journal article" date="2011" name="J. Bacteriol.">
        <title>Genome sequences of eight morphologically diverse alphaproteobacteria.</title>
        <authorList>
            <consortium name="US DOE Joint Genome Institute"/>
            <person name="Brown P.J."/>
            <person name="Kysela D.T."/>
            <person name="Buechlein A."/>
            <person name="Hemmerich C."/>
            <person name="Brun Y.V."/>
        </authorList>
    </citation>
    <scope>NUCLEOTIDE SEQUENCE [LARGE SCALE GENOMIC DNA]</scope>
    <source>
        <strain evidence="3">ATCC 17100 / ATH 3.1.1 / DSM 162 / LMG 4299</strain>
    </source>
</reference>
<dbReference type="EMBL" id="CP002292">
    <property type="protein sequence ID" value="ADP70483.1"/>
    <property type="molecule type" value="Genomic_DNA"/>
</dbReference>
<feature type="domain" description="DNA primase/polymerase bifunctional N-terminal" evidence="1">
    <location>
        <begin position="5"/>
        <end position="191"/>
    </location>
</feature>
<dbReference type="InterPro" id="IPR014819">
    <property type="entry name" value="PriCT_2"/>
</dbReference>
<dbReference type="eggNOG" id="COG3378">
    <property type="taxonomic scope" value="Bacteria"/>
</dbReference>
<dbReference type="Pfam" id="PF08707">
    <property type="entry name" value="PriCT_2"/>
    <property type="match status" value="1"/>
</dbReference>
<proteinExistence type="predicted"/>
<accession>E3I4G8</accession>
<gene>
    <name evidence="2" type="ordered locus">Rvan_1214</name>
</gene>
<dbReference type="SMART" id="SM00943">
    <property type="entry name" value="Prim-Pol"/>
    <property type="match status" value="1"/>
</dbReference>
<dbReference type="AlphaFoldDB" id="E3I4G8"/>
<dbReference type="GO" id="GO:0016817">
    <property type="term" value="F:hydrolase activity, acting on acid anhydrides"/>
    <property type="evidence" value="ECO:0007669"/>
    <property type="project" value="InterPro"/>
</dbReference>
<evidence type="ECO:0000259" key="1">
    <source>
        <dbReference type="SMART" id="SM00943"/>
    </source>
</evidence>
<evidence type="ECO:0000313" key="3">
    <source>
        <dbReference type="Proteomes" id="UP000001399"/>
    </source>
</evidence>
<dbReference type="Pfam" id="PF09250">
    <property type="entry name" value="Prim-Pol"/>
    <property type="match status" value="1"/>
</dbReference>
<dbReference type="CDD" id="cd04859">
    <property type="entry name" value="Prim_Pol"/>
    <property type="match status" value="1"/>
</dbReference>
<dbReference type="SUPFAM" id="SSF56747">
    <property type="entry name" value="Prim-pol domain"/>
    <property type="match status" value="1"/>
</dbReference>